<comment type="caution">
    <text evidence="4">The sequence shown here is derived from an EMBL/GenBank/DDBJ whole genome shotgun (WGS) entry which is preliminary data.</text>
</comment>
<sequence>MQSNQDKDRLAELEARWLDGTITPEEAAEYAEWYNEGQDAPVYIPSSFAASREDHRKRILARIQNRSKGTGVRSIRMLRVTAAAAAVLLIFAGIAFWQFKHTAGPSLSANIHPSRNDVPPGKMKGMLRLSNGKTIHIGSSSSGLSVHQGVIHFGTEDSVLTDNGTGDEAASGFNTFYTNRGEEYQLTLSDGTKVWLNSASSLNFPSSFTGNSREVTLTGEAYFEVVANAKMPFRVQVNGLQVEDLGTRFNINAYEDEPDVKTTLLEGAVRVSGKRGNVVLVPGEQAVVDIARSGKIKVQTVYAEETVAWKNRKFSFHHTGIDEVMRQISRWYDVEVDYRDFLDIKLSGSVSKDVNLSQVLTMLERVGDVKFRIEGKKIVVMK</sequence>
<protein>
    <submittedName>
        <fullName evidence="4">DUF4974 domain-containing protein</fullName>
    </submittedName>
</protein>
<dbReference type="Gene3D" id="3.55.50.30">
    <property type="match status" value="1"/>
</dbReference>
<dbReference type="EMBL" id="BAABFN010000005">
    <property type="protein sequence ID" value="GAA4312904.1"/>
    <property type="molecule type" value="Genomic_DNA"/>
</dbReference>
<dbReference type="InterPro" id="IPR012373">
    <property type="entry name" value="Ferrdict_sens_TM"/>
</dbReference>
<dbReference type="PANTHER" id="PTHR30273">
    <property type="entry name" value="PERIPLASMIC SIGNAL SENSOR AND SIGMA FACTOR ACTIVATOR FECR-RELATED"/>
    <property type="match status" value="1"/>
</dbReference>
<feature type="domain" description="Protein FecR C-terminal" evidence="3">
    <location>
        <begin position="313"/>
        <end position="380"/>
    </location>
</feature>
<dbReference type="RefSeq" id="WP_344979373.1">
    <property type="nucleotide sequence ID" value="NZ_BAABFN010000005.1"/>
</dbReference>
<proteinExistence type="predicted"/>
<dbReference type="PIRSF" id="PIRSF018266">
    <property type="entry name" value="FecR"/>
    <property type="match status" value="1"/>
</dbReference>
<evidence type="ECO:0000313" key="5">
    <source>
        <dbReference type="Proteomes" id="UP001501207"/>
    </source>
</evidence>
<keyword evidence="1" id="KW-0812">Transmembrane</keyword>
<evidence type="ECO:0000259" key="3">
    <source>
        <dbReference type="Pfam" id="PF16344"/>
    </source>
</evidence>
<reference evidence="5" key="1">
    <citation type="journal article" date="2019" name="Int. J. Syst. Evol. Microbiol.">
        <title>The Global Catalogue of Microorganisms (GCM) 10K type strain sequencing project: providing services to taxonomists for standard genome sequencing and annotation.</title>
        <authorList>
            <consortium name="The Broad Institute Genomics Platform"/>
            <consortium name="The Broad Institute Genome Sequencing Center for Infectious Disease"/>
            <person name="Wu L."/>
            <person name="Ma J."/>
        </authorList>
    </citation>
    <scope>NUCLEOTIDE SEQUENCE [LARGE SCALE GENOMIC DNA]</scope>
    <source>
        <strain evidence="5">JCM 17664</strain>
    </source>
</reference>
<feature type="transmembrane region" description="Helical" evidence="1">
    <location>
        <begin position="77"/>
        <end position="99"/>
    </location>
</feature>
<evidence type="ECO:0000313" key="4">
    <source>
        <dbReference type="EMBL" id="GAA4312904.1"/>
    </source>
</evidence>
<dbReference type="InterPro" id="IPR006860">
    <property type="entry name" value="FecR"/>
</dbReference>
<evidence type="ECO:0000259" key="2">
    <source>
        <dbReference type="Pfam" id="PF04773"/>
    </source>
</evidence>
<dbReference type="Pfam" id="PF04773">
    <property type="entry name" value="FecR"/>
    <property type="match status" value="1"/>
</dbReference>
<accession>A0ABP8FX95</accession>
<dbReference type="Proteomes" id="UP001501207">
    <property type="component" value="Unassembled WGS sequence"/>
</dbReference>
<dbReference type="Pfam" id="PF16344">
    <property type="entry name" value="FecR_C"/>
    <property type="match status" value="1"/>
</dbReference>
<dbReference type="Gene3D" id="2.60.120.1440">
    <property type="match status" value="1"/>
</dbReference>
<dbReference type="InterPro" id="IPR032508">
    <property type="entry name" value="FecR_C"/>
</dbReference>
<gene>
    <name evidence="4" type="ORF">GCM10023143_22840</name>
</gene>
<organism evidence="4 5">
    <name type="scientific">Compostibacter hankyongensis</name>
    <dbReference type="NCBI Taxonomy" id="1007089"/>
    <lineage>
        <taxon>Bacteria</taxon>
        <taxon>Pseudomonadati</taxon>
        <taxon>Bacteroidota</taxon>
        <taxon>Chitinophagia</taxon>
        <taxon>Chitinophagales</taxon>
        <taxon>Chitinophagaceae</taxon>
        <taxon>Compostibacter</taxon>
    </lineage>
</organism>
<dbReference type="PANTHER" id="PTHR30273:SF2">
    <property type="entry name" value="PROTEIN FECR"/>
    <property type="match status" value="1"/>
</dbReference>
<evidence type="ECO:0000256" key="1">
    <source>
        <dbReference type="SAM" id="Phobius"/>
    </source>
</evidence>
<keyword evidence="5" id="KW-1185">Reference proteome</keyword>
<keyword evidence="1" id="KW-0472">Membrane</keyword>
<feature type="domain" description="FecR protein" evidence="2">
    <location>
        <begin position="176"/>
        <end position="270"/>
    </location>
</feature>
<keyword evidence="1" id="KW-1133">Transmembrane helix</keyword>
<name>A0ABP8FX95_9BACT</name>